<evidence type="ECO:0000256" key="1">
    <source>
        <dbReference type="ARBA" id="ARBA00004123"/>
    </source>
</evidence>
<dbReference type="EMBL" id="OU892277">
    <property type="protein sequence ID" value="CAG9761029.1"/>
    <property type="molecule type" value="Genomic_DNA"/>
</dbReference>
<dbReference type="SUPFAM" id="SSF50978">
    <property type="entry name" value="WD40 repeat-like"/>
    <property type="match status" value="1"/>
</dbReference>
<accession>A0A9N9MAW6</accession>
<evidence type="ECO:0000256" key="4">
    <source>
        <dbReference type="ARBA" id="ARBA00023242"/>
    </source>
</evidence>
<comment type="subcellular location">
    <subcellularLocation>
        <location evidence="1">Nucleus</location>
    </subcellularLocation>
</comment>
<keyword evidence="2" id="KW-0853">WD repeat</keyword>
<dbReference type="InterPro" id="IPR015943">
    <property type="entry name" value="WD40/YVTN_repeat-like_dom_sf"/>
</dbReference>
<dbReference type="Proteomes" id="UP001152799">
    <property type="component" value="Chromosome 1"/>
</dbReference>
<gene>
    <name evidence="5" type="ORF">CEUTPL_LOCUS1742</name>
</gene>
<keyword evidence="3" id="KW-0677">Repeat</keyword>
<dbReference type="PANTHER" id="PTHR22652:SF0">
    <property type="entry name" value="NUCLEOPORIN NUP43"/>
    <property type="match status" value="1"/>
</dbReference>
<dbReference type="Pfam" id="PF00400">
    <property type="entry name" value="WD40"/>
    <property type="match status" value="1"/>
</dbReference>
<proteinExistence type="predicted"/>
<reference evidence="5" key="1">
    <citation type="submission" date="2022-01" db="EMBL/GenBank/DDBJ databases">
        <authorList>
            <person name="King R."/>
        </authorList>
    </citation>
    <scope>NUCLEOTIDE SEQUENCE</scope>
</reference>
<dbReference type="AlphaFoldDB" id="A0A9N9MAW6"/>
<dbReference type="PANTHER" id="PTHR22652">
    <property type="entry name" value="NUCLEOPORIN NUP43"/>
    <property type="match status" value="1"/>
</dbReference>
<organism evidence="5 6">
    <name type="scientific">Ceutorhynchus assimilis</name>
    <name type="common">cabbage seed weevil</name>
    <dbReference type="NCBI Taxonomy" id="467358"/>
    <lineage>
        <taxon>Eukaryota</taxon>
        <taxon>Metazoa</taxon>
        <taxon>Ecdysozoa</taxon>
        <taxon>Arthropoda</taxon>
        <taxon>Hexapoda</taxon>
        <taxon>Insecta</taxon>
        <taxon>Pterygota</taxon>
        <taxon>Neoptera</taxon>
        <taxon>Endopterygota</taxon>
        <taxon>Coleoptera</taxon>
        <taxon>Polyphaga</taxon>
        <taxon>Cucujiformia</taxon>
        <taxon>Curculionidae</taxon>
        <taxon>Ceutorhynchinae</taxon>
        <taxon>Ceutorhynchus</taxon>
    </lineage>
</organism>
<dbReference type="OrthoDB" id="9890280at2759"/>
<evidence type="ECO:0000313" key="5">
    <source>
        <dbReference type="EMBL" id="CAG9761029.1"/>
    </source>
</evidence>
<evidence type="ECO:0000313" key="6">
    <source>
        <dbReference type="Proteomes" id="UP001152799"/>
    </source>
</evidence>
<dbReference type="SMART" id="SM00320">
    <property type="entry name" value="WD40"/>
    <property type="match status" value="4"/>
</dbReference>
<sequence>MDGNAYKTEKINKIRWKPEINEEPQHILTGNNKIVLWQLVKDAPKLFKIREYPYCGAVTEIKFLNTELFASSSSSGSAHIMGFSGSGIAGPLIQDYVTWKHIHYFKNGNPSPCTALAVHDPSPFTAVAANNFDVATVGEDGRINILTAESTAVVRTIDNADTCAIKCVTYVTRDQILTSNQLGVMKSWDQRSDTNQPISIFMNRRAAVVSQITHLTCHPTQRYIMVAGDEWGIMTSWDLRQNKHPVNILSAHKGAISAIHFDQERADHLFSCSQDGKILHWSPKTKTQFMVGDNTNNPWLLPEQHVNDKLKVTSFGYPTQTPFNCMDISGNRIVCGCDSTGGKHMEGIRFYQPTLKYLPLLSLSNNSKDLRML</sequence>
<evidence type="ECO:0000256" key="2">
    <source>
        <dbReference type="ARBA" id="ARBA00022574"/>
    </source>
</evidence>
<dbReference type="InterPro" id="IPR036322">
    <property type="entry name" value="WD40_repeat_dom_sf"/>
</dbReference>
<evidence type="ECO:0000256" key="3">
    <source>
        <dbReference type="ARBA" id="ARBA00022737"/>
    </source>
</evidence>
<protein>
    <submittedName>
        <fullName evidence="5">Uncharacterized protein</fullName>
    </submittedName>
</protein>
<keyword evidence="4" id="KW-0539">Nucleus</keyword>
<keyword evidence="6" id="KW-1185">Reference proteome</keyword>
<dbReference type="InterPro" id="IPR001680">
    <property type="entry name" value="WD40_rpt"/>
</dbReference>
<dbReference type="Gene3D" id="2.130.10.10">
    <property type="entry name" value="YVTN repeat-like/Quinoprotein amine dehydrogenase"/>
    <property type="match status" value="1"/>
</dbReference>
<name>A0A9N9MAW6_9CUCU</name>
<dbReference type="GO" id="GO:0031080">
    <property type="term" value="C:nuclear pore outer ring"/>
    <property type="evidence" value="ECO:0007669"/>
    <property type="project" value="TreeGrafter"/>
</dbReference>